<protein>
    <submittedName>
        <fullName evidence="1">Uncharacterized protein</fullName>
    </submittedName>
</protein>
<dbReference type="GeneID" id="18930051"/>
<evidence type="ECO:0000313" key="1">
    <source>
        <dbReference type="EMBL" id="EGG06588.1"/>
    </source>
</evidence>
<dbReference type="Proteomes" id="UP000001072">
    <property type="component" value="Unassembled WGS sequence"/>
</dbReference>
<gene>
    <name evidence="1" type="ORF">MELLADRAFT_63194</name>
</gene>
<evidence type="ECO:0000313" key="2">
    <source>
        <dbReference type="Proteomes" id="UP000001072"/>
    </source>
</evidence>
<proteinExistence type="predicted"/>
<dbReference type="KEGG" id="mlr:MELLADRAFT_63194"/>
<dbReference type="InParanoid" id="F4RLS5"/>
<reference evidence="2" key="1">
    <citation type="journal article" date="2011" name="Proc. Natl. Acad. Sci. U.S.A.">
        <title>Obligate biotrophy features unraveled by the genomic analysis of rust fungi.</title>
        <authorList>
            <person name="Duplessis S."/>
            <person name="Cuomo C.A."/>
            <person name="Lin Y.-C."/>
            <person name="Aerts A."/>
            <person name="Tisserant E."/>
            <person name="Veneault-Fourrey C."/>
            <person name="Joly D.L."/>
            <person name="Hacquard S."/>
            <person name="Amselem J."/>
            <person name="Cantarel B.L."/>
            <person name="Chiu R."/>
            <person name="Coutinho P.M."/>
            <person name="Feau N."/>
            <person name="Field M."/>
            <person name="Frey P."/>
            <person name="Gelhaye E."/>
            <person name="Goldberg J."/>
            <person name="Grabherr M.G."/>
            <person name="Kodira C.D."/>
            <person name="Kohler A."/>
            <person name="Kuees U."/>
            <person name="Lindquist E.A."/>
            <person name="Lucas S.M."/>
            <person name="Mago R."/>
            <person name="Mauceli E."/>
            <person name="Morin E."/>
            <person name="Murat C."/>
            <person name="Pangilinan J.L."/>
            <person name="Park R."/>
            <person name="Pearson M."/>
            <person name="Quesneville H."/>
            <person name="Rouhier N."/>
            <person name="Sakthikumar S."/>
            <person name="Salamov A.A."/>
            <person name="Schmutz J."/>
            <person name="Selles B."/>
            <person name="Shapiro H."/>
            <person name="Tanguay P."/>
            <person name="Tuskan G.A."/>
            <person name="Henrissat B."/>
            <person name="Van de Peer Y."/>
            <person name="Rouze P."/>
            <person name="Ellis J.G."/>
            <person name="Dodds P.N."/>
            <person name="Schein J.E."/>
            <person name="Zhong S."/>
            <person name="Hamelin R.C."/>
            <person name="Grigoriev I.V."/>
            <person name="Szabo L.J."/>
            <person name="Martin F."/>
        </authorList>
    </citation>
    <scope>NUCLEOTIDE SEQUENCE [LARGE SCALE GENOMIC DNA]</scope>
    <source>
        <strain evidence="2">98AG31 / pathotype 3-4-7</strain>
    </source>
</reference>
<name>F4RLS5_MELLP</name>
<keyword evidence="2" id="KW-1185">Reference proteome</keyword>
<dbReference type="EMBL" id="GL883107">
    <property type="protein sequence ID" value="EGG06588.1"/>
    <property type="molecule type" value="Genomic_DNA"/>
</dbReference>
<accession>F4RLS5</accession>
<organism evidence="2">
    <name type="scientific">Melampsora larici-populina (strain 98AG31 / pathotype 3-4-7)</name>
    <name type="common">Poplar leaf rust fungus</name>
    <dbReference type="NCBI Taxonomy" id="747676"/>
    <lineage>
        <taxon>Eukaryota</taxon>
        <taxon>Fungi</taxon>
        <taxon>Dikarya</taxon>
        <taxon>Basidiomycota</taxon>
        <taxon>Pucciniomycotina</taxon>
        <taxon>Pucciniomycetes</taxon>
        <taxon>Pucciniales</taxon>
        <taxon>Melampsoraceae</taxon>
        <taxon>Melampsora</taxon>
    </lineage>
</organism>
<dbReference type="RefSeq" id="XP_007410028.1">
    <property type="nucleotide sequence ID" value="XM_007409966.1"/>
</dbReference>
<sequence>MKRPVSPCEPEETLEEQLTALKTARQERSSPMFWFNFSPVEMLKEELFHLKTTVRVMQENMTTVGALEVKILQAGLPAGLLGISAGNVELIYPVMTDQTKETTLLKHEIHHLSVAVEDITAAASLEYQHTRAHEMAIQKLADASTAHPRVDVRREIEMFSEERYFHHQHQPNST</sequence>
<dbReference type="VEuPathDB" id="FungiDB:MELLADRAFT_63194"/>
<dbReference type="HOGENOM" id="CLU_1540395_0_0_1"/>
<dbReference type="AlphaFoldDB" id="F4RLS5"/>